<proteinExistence type="predicted"/>
<organism evidence="4 5">
    <name type="scientific">Sporormia fimetaria CBS 119925</name>
    <dbReference type="NCBI Taxonomy" id="1340428"/>
    <lineage>
        <taxon>Eukaryota</taxon>
        <taxon>Fungi</taxon>
        <taxon>Dikarya</taxon>
        <taxon>Ascomycota</taxon>
        <taxon>Pezizomycotina</taxon>
        <taxon>Dothideomycetes</taxon>
        <taxon>Pleosporomycetidae</taxon>
        <taxon>Pleosporales</taxon>
        <taxon>Sporormiaceae</taxon>
        <taxon>Sporormia</taxon>
    </lineage>
</organism>
<evidence type="ECO:0000259" key="3">
    <source>
        <dbReference type="PROSITE" id="PS50048"/>
    </source>
</evidence>
<keyword evidence="1" id="KW-0539">Nucleus</keyword>
<protein>
    <recommendedName>
        <fullName evidence="3">Zn(2)-C6 fungal-type domain-containing protein</fullName>
    </recommendedName>
</protein>
<name>A0A6A6V5M3_9PLEO</name>
<keyword evidence="5" id="KW-1185">Reference proteome</keyword>
<accession>A0A6A6V5M3</accession>
<dbReference type="CDD" id="cd00067">
    <property type="entry name" value="GAL4"/>
    <property type="match status" value="1"/>
</dbReference>
<feature type="region of interest" description="Disordered" evidence="2">
    <location>
        <begin position="150"/>
        <end position="189"/>
    </location>
</feature>
<evidence type="ECO:0000256" key="2">
    <source>
        <dbReference type="SAM" id="MobiDB-lite"/>
    </source>
</evidence>
<dbReference type="PROSITE" id="PS00463">
    <property type="entry name" value="ZN2_CY6_FUNGAL_1"/>
    <property type="match status" value="1"/>
</dbReference>
<dbReference type="GO" id="GO:0000981">
    <property type="term" value="F:DNA-binding transcription factor activity, RNA polymerase II-specific"/>
    <property type="evidence" value="ECO:0007669"/>
    <property type="project" value="InterPro"/>
</dbReference>
<evidence type="ECO:0000256" key="1">
    <source>
        <dbReference type="ARBA" id="ARBA00023242"/>
    </source>
</evidence>
<dbReference type="OrthoDB" id="4491390at2759"/>
<dbReference type="PROSITE" id="PS50048">
    <property type="entry name" value="ZN2_CY6_FUNGAL_2"/>
    <property type="match status" value="1"/>
</dbReference>
<dbReference type="GO" id="GO:0008270">
    <property type="term" value="F:zinc ion binding"/>
    <property type="evidence" value="ECO:0007669"/>
    <property type="project" value="InterPro"/>
</dbReference>
<dbReference type="InterPro" id="IPR001138">
    <property type="entry name" value="Zn2Cys6_DnaBD"/>
</dbReference>
<dbReference type="Proteomes" id="UP000799440">
    <property type="component" value="Unassembled WGS sequence"/>
</dbReference>
<dbReference type="Pfam" id="PF00172">
    <property type="entry name" value="Zn_clus"/>
    <property type="match status" value="1"/>
</dbReference>
<evidence type="ECO:0000313" key="5">
    <source>
        <dbReference type="Proteomes" id="UP000799440"/>
    </source>
</evidence>
<dbReference type="AlphaFoldDB" id="A0A6A6V5M3"/>
<dbReference type="Gene3D" id="4.10.240.10">
    <property type="entry name" value="Zn(2)-C6 fungal-type DNA-binding domain"/>
    <property type="match status" value="1"/>
</dbReference>
<dbReference type="InterPro" id="IPR036864">
    <property type="entry name" value="Zn2-C6_fun-type_DNA-bd_sf"/>
</dbReference>
<dbReference type="SMART" id="SM00066">
    <property type="entry name" value="GAL4"/>
    <property type="match status" value="1"/>
</dbReference>
<feature type="domain" description="Zn(2)-C6 fungal-type" evidence="3">
    <location>
        <begin position="7"/>
        <end position="35"/>
    </location>
</feature>
<dbReference type="SUPFAM" id="SSF57701">
    <property type="entry name" value="Zn2/Cys6 DNA-binding domain"/>
    <property type="match status" value="1"/>
</dbReference>
<gene>
    <name evidence="4" type="ORF">M011DRAFT_162444</name>
</gene>
<reference evidence="4" key="1">
    <citation type="journal article" date="2020" name="Stud. Mycol.">
        <title>101 Dothideomycetes genomes: a test case for predicting lifestyles and emergence of pathogens.</title>
        <authorList>
            <person name="Haridas S."/>
            <person name="Albert R."/>
            <person name="Binder M."/>
            <person name="Bloem J."/>
            <person name="Labutti K."/>
            <person name="Salamov A."/>
            <person name="Andreopoulos B."/>
            <person name="Baker S."/>
            <person name="Barry K."/>
            <person name="Bills G."/>
            <person name="Bluhm B."/>
            <person name="Cannon C."/>
            <person name="Castanera R."/>
            <person name="Culley D."/>
            <person name="Daum C."/>
            <person name="Ezra D."/>
            <person name="Gonzalez J."/>
            <person name="Henrissat B."/>
            <person name="Kuo A."/>
            <person name="Liang C."/>
            <person name="Lipzen A."/>
            <person name="Lutzoni F."/>
            <person name="Magnuson J."/>
            <person name="Mondo S."/>
            <person name="Nolan M."/>
            <person name="Ohm R."/>
            <person name="Pangilinan J."/>
            <person name="Park H.-J."/>
            <person name="Ramirez L."/>
            <person name="Alfaro M."/>
            <person name="Sun H."/>
            <person name="Tritt A."/>
            <person name="Yoshinaga Y."/>
            <person name="Zwiers L.-H."/>
            <person name="Turgeon B."/>
            <person name="Goodwin S."/>
            <person name="Spatafora J."/>
            <person name="Crous P."/>
            <person name="Grigoriev I."/>
        </authorList>
    </citation>
    <scope>NUCLEOTIDE SEQUENCE</scope>
    <source>
        <strain evidence="4">CBS 119925</strain>
    </source>
</reference>
<dbReference type="EMBL" id="MU006587">
    <property type="protein sequence ID" value="KAF2744611.1"/>
    <property type="molecule type" value="Genomic_DNA"/>
</dbReference>
<evidence type="ECO:0000313" key="4">
    <source>
        <dbReference type="EMBL" id="KAF2744611.1"/>
    </source>
</evidence>
<dbReference type="PANTHER" id="PTHR38791">
    <property type="entry name" value="ZN(II)2CYS6 TRANSCRIPTION FACTOR (EUROFUNG)-RELATED-RELATED"/>
    <property type="match status" value="1"/>
</dbReference>
<dbReference type="InterPro" id="IPR053175">
    <property type="entry name" value="DHMBA_Reg_Transcription_Factor"/>
</dbReference>
<sequence length="246" mass="27062">MAPGKPGCFECRKRRIRCDKTIPECNSCLRRGSRCPGYPRVRPPNLHTSKEDPVLGQPAIIKGEDRHFSIAHQERHTINGRTLSQSQPVDEPLSAISMQSLSIARQDVKEQGDKRVEVNVLPQEGKSDFDMQCNIATLSLTSVETNQQLKTTQQGEPTPSCFGGLGSPETFSTASKPDGTPQHVQGTSDPDSAFELWAFSKLSKPKGSNSRLILDLDCGLPRALGCLTHEARKSTQHIMIKIRDSS</sequence>